<evidence type="ECO:0000313" key="3">
    <source>
        <dbReference type="Proteomes" id="UP001152622"/>
    </source>
</evidence>
<accession>A0A9Q1FHU0</accession>
<reference evidence="2" key="1">
    <citation type="journal article" date="2023" name="Science">
        <title>Genome structures resolve the early diversification of teleost fishes.</title>
        <authorList>
            <person name="Parey E."/>
            <person name="Louis A."/>
            <person name="Montfort J."/>
            <person name="Bouchez O."/>
            <person name="Roques C."/>
            <person name="Iampietro C."/>
            <person name="Lluch J."/>
            <person name="Castinel A."/>
            <person name="Donnadieu C."/>
            <person name="Desvignes T."/>
            <person name="Floi Bucao C."/>
            <person name="Jouanno E."/>
            <person name="Wen M."/>
            <person name="Mejri S."/>
            <person name="Dirks R."/>
            <person name="Jansen H."/>
            <person name="Henkel C."/>
            <person name="Chen W.J."/>
            <person name="Zahm M."/>
            <person name="Cabau C."/>
            <person name="Klopp C."/>
            <person name="Thompson A.W."/>
            <person name="Robinson-Rechavi M."/>
            <person name="Braasch I."/>
            <person name="Lecointre G."/>
            <person name="Bobe J."/>
            <person name="Postlethwait J.H."/>
            <person name="Berthelot C."/>
            <person name="Roest Crollius H."/>
            <person name="Guiguen Y."/>
        </authorList>
    </citation>
    <scope>NUCLEOTIDE SEQUENCE</scope>
    <source>
        <strain evidence="2">WJC10195</strain>
    </source>
</reference>
<protein>
    <recommendedName>
        <fullName evidence="4">HTH psq-type domain-containing protein</fullName>
    </recommendedName>
</protein>
<evidence type="ECO:0008006" key="4">
    <source>
        <dbReference type="Google" id="ProtNLM"/>
    </source>
</evidence>
<organism evidence="2 3">
    <name type="scientific">Synaphobranchus kaupii</name>
    <name type="common">Kaup's arrowtooth eel</name>
    <dbReference type="NCBI Taxonomy" id="118154"/>
    <lineage>
        <taxon>Eukaryota</taxon>
        <taxon>Metazoa</taxon>
        <taxon>Chordata</taxon>
        <taxon>Craniata</taxon>
        <taxon>Vertebrata</taxon>
        <taxon>Euteleostomi</taxon>
        <taxon>Actinopterygii</taxon>
        <taxon>Neopterygii</taxon>
        <taxon>Teleostei</taxon>
        <taxon>Anguilliformes</taxon>
        <taxon>Synaphobranchidae</taxon>
        <taxon>Synaphobranchus</taxon>
    </lineage>
</organism>
<comment type="caution">
    <text evidence="2">The sequence shown here is derived from an EMBL/GenBank/DDBJ whole genome shotgun (WGS) entry which is preliminary data.</text>
</comment>
<dbReference type="Proteomes" id="UP001152622">
    <property type="component" value="Chromosome 5"/>
</dbReference>
<feature type="region of interest" description="Disordered" evidence="1">
    <location>
        <begin position="267"/>
        <end position="319"/>
    </location>
</feature>
<feature type="compositionally biased region" description="Basic residues" evidence="1">
    <location>
        <begin position="274"/>
        <end position="287"/>
    </location>
</feature>
<proteinExistence type="predicted"/>
<dbReference type="AlphaFoldDB" id="A0A9Q1FHU0"/>
<dbReference type="EMBL" id="JAINUF010000005">
    <property type="protein sequence ID" value="KAJ8359209.1"/>
    <property type="molecule type" value="Genomic_DNA"/>
</dbReference>
<sequence>MRNRQRKTDRGVPRELLELAARDVDKGMSVRGVAKNFSISHVSLRSYIVKRREMKEAGSTQLPNVGYSRHTQVFSKGQERELRDYLLNASAMFYGLTPKQVPDKIVARKGLKQVGAMTSGERGSLVTVVAAVNAQGNMIPPMFIFPRKNFRQHFIQAAPCSTAGCHSSKHYSWPEQSAATTTAAAVPTTEASAAAAVPAAVPASVPASVSATQPETTTAVALPVSAGLLAAAPPAATSEPSRFPFFRSSSCTAGPSTSFQLFSPEALQPYPKAGPRKGVTKGRKRKVTAILTDTPVKKALEESEGKKKSPKQSASSMLI</sequence>
<name>A0A9Q1FHU0_SYNKA</name>
<evidence type="ECO:0000313" key="2">
    <source>
        <dbReference type="EMBL" id="KAJ8359209.1"/>
    </source>
</evidence>
<feature type="compositionally biased region" description="Basic and acidic residues" evidence="1">
    <location>
        <begin position="295"/>
        <end position="307"/>
    </location>
</feature>
<dbReference type="OrthoDB" id="4327074at2759"/>
<evidence type="ECO:0000256" key="1">
    <source>
        <dbReference type="SAM" id="MobiDB-lite"/>
    </source>
</evidence>
<keyword evidence="3" id="KW-1185">Reference proteome</keyword>
<gene>
    <name evidence="2" type="ORF">SKAU_G00157340</name>
</gene>